<proteinExistence type="predicted"/>
<organism evidence="2 3">
    <name type="scientific">Phytophthora infestans</name>
    <name type="common">Potato late blight agent</name>
    <name type="synonym">Botrytis infestans</name>
    <dbReference type="NCBI Taxonomy" id="4787"/>
    <lineage>
        <taxon>Eukaryota</taxon>
        <taxon>Sar</taxon>
        <taxon>Stramenopiles</taxon>
        <taxon>Oomycota</taxon>
        <taxon>Peronosporomycetes</taxon>
        <taxon>Peronosporales</taxon>
        <taxon>Peronosporaceae</taxon>
        <taxon>Phytophthora</taxon>
    </lineage>
</organism>
<feature type="compositionally biased region" description="Low complexity" evidence="1">
    <location>
        <begin position="30"/>
        <end position="45"/>
    </location>
</feature>
<name>A0A8S9TP10_PHYIN</name>
<dbReference type="AlphaFoldDB" id="A0A8S9TP10"/>
<evidence type="ECO:0000256" key="1">
    <source>
        <dbReference type="SAM" id="MobiDB-lite"/>
    </source>
</evidence>
<protein>
    <submittedName>
        <fullName evidence="2">Uncharacterized protein</fullName>
    </submittedName>
</protein>
<dbReference type="Proteomes" id="UP000704712">
    <property type="component" value="Unassembled WGS sequence"/>
</dbReference>
<sequence length="134" mass="14253">MAGSLRRFAEYASQGIIPAVEIPERTEIQSSGENETTTSESNAAAGHDDTSSSDSDVPPTLLTKAKIMNKVIQQPDESDEDEDESNDAGSDDSSSDGSYDANGDDLGHDTSILNLGGKHEEVVTYQCKTNAKIQ</sequence>
<feature type="region of interest" description="Disordered" evidence="1">
    <location>
        <begin position="1"/>
        <end position="118"/>
    </location>
</feature>
<evidence type="ECO:0000313" key="2">
    <source>
        <dbReference type="EMBL" id="KAF4127718.1"/>
    </source>
</evidence>
<dbReference type="EMBL" id="JAACNO010003224">
    <property type="protein sequence ID" value="KAF4127718.1"/>
    <property type="molecule type" value="Genomic_DNA"/>
</dbReference>
<comment type="caution">
    <text evidence="2">The sequence shown here is derived from an EMBL/GenBank/DDBJ whole genome shotgun (WGS) entry which is preliminary data.</text>
</comment>
<gene>
    <name evidence="2" type="ORF">GN958_ATG23084</name>
</gene>
<evidence type="ECO:0000313" key="3">
    <source>
        <dbReference type="Proteomes" id="UP000704712"/>
    </source>
</evidence>
<reference evidence="2" key="1">
    <citation type="submission" date="2020-03" db="EMBL/GenBank/DDBJ databases">
        <title>Hybrid Assembly of Korean Phytophthora infestans isolates.</title>
        <authorList>
            <person name="Prokchorchik M."/>
            <person name="Lee Y."/>
            <person name="Seo J."/>
            <person name="Cho J.-H."/>
            <person name="Park Y.-E."/>
            <person name="Jang D.-C."/>
            <person name="Im J.-S."/>
            <person name="Choi J.-G."/>
            <person name="Park H.-J."/>
            <person name="Lee G.-B."/>
            <person name="Lee Y.-G."/>
            <person name="Hong S.-Y."/>
            <person name="Cho K."/>
            <person name="Sohn K.H."/>
        </authorList>
    </citation>
    <scope>NUCLEOTIDE SEQUENCE</scope>
    <source>
        <strain evidence="2">KR_2_A2</strain>
    </source>
</reference>
<feature type="compositionally biased region" description="Acidic residues" evidence="1">
    <location>
        <begin position="76"/>
        <end position="94"/>
    </location>
</feature>
<accession>A0A8S9TP10</accession>